<evidence type="ECO:0000313" key="2">
    <source>
        <dbReference type="EMBL" id="ELP83652.1"/>
    </source>
</evidence>
<dbReference type="AlphaFoldDB" id="A0A0A1TUE4"/>
<dbReference type="VEuPathDB" id="AmoebaDB:EIN_466660"/>
<feature type="non-terminal residue" evidence="2">
    <location>
        <position position="312"/>
    </location>
</feature>
<evidence type="ECO:0000313" key="3">
    <source>
        <dbReference type="Proteomes" id="UP000014680"/>
    </source>
</evidence>
<dbReference type="SUPFAM" id="SSF52058">
    <property type="entry name" value="L domain-like"/>
    <property type="match status" value="1"/>
</dbReference>
<proteinExistence type="predicted"/>
<feature type="chain" id="PRO_5001990417" description="Surface antigen BspA-like" evidence="1">
    <location>
        <begin position="17"/>
        <end position="312"/>
    </location>
</feature>
<dbReference type="KEGG" id="eiv:EIN_466660"/>
<dbReference type="Proteomes" id="UP000014680">
    <property type="component" value="Unassembled WGS sequence"/>
</dbReference>
<accession>A0A0A1TUE4</accession>
<dbReference type="EMBL" id="KB207240">
    <property type="protein sequence ID" value="ELP83652.1"/>
    <property type="molecule type" value="Genomic_DNA"/>
</dbReference>
<keyword evidence="3" id="KW-1185">Reference proteome</keyword>
<reference evidence="2 3" key="1">
    <citation type="submission" date="2012-10" db="EMBL/GenBank/DDBJ databases">
        <authorList>
            <person name="Zafar N."/>
            <person name="Inman J."/>
            <person name="Hall N."/>
            <person name="Lorenzi H."/>
            <person name="Caler E."/>
        </authorList>
    </citation>
    <scope>NUCLEOTIDE SEQUENCE [LARGE SCALE GENOMIC DNA]</scope>
    <source>
        <strain evidence="2 3">IP1</strain>
    </source>
</reference>
<dbReference type="PANTHER" id="PTHR45661">
    <property type="entry name" value="SURFACE ANTIGEN"/>
    <property type="match status" value="1"/>
</dbReference>
<dbReference type="PANTHER" id="PTHR45661:SF3">
    <property type="entry name" value="IG-LIKE DOMAIN-CONTAINING PROTEIN"/>
    <property type="match status" value="1"/>
</dbReference>
<dbReference type="Pfam" id="PF13306">
    <property type="entry name" value="LRR_5"/>
    <property type="match status" value="2"/>
</dbReference>
<name>A0A0A1TUE4_ENTIV</name>
<dbReference type="InterPro" id="IPR032675">
    <property type="entry name" value="LRR_dom_sf"/>
</dbReference>
<protein>
    <recommendedName>
        <fullName evidence="4">Surface antigen BspA-like</fullName>
    </recommendedName>
</protein>
<dbReference type="RefSeq" id="XP_004182998.1">
    <property type="nucleotide sequence ID" value="XM_004182950.1"/>
</dbReference>
<keyword evidence="1" id="KW-0732">Signal</keyword>
<evidence type="ECO:0008006" key="4">
    <source>
        <dbReference type="Google" id="ProtNLM"/>
    </source>
</evidence>
<sequence length="312" mass="34224">MFSFILFAFILGSTKADLCYQTDIVNKCVKDGTTPCSNEVIIESTAPNKICENGFKHNQQITSIKYQGTDKLTIKASAFEGATKLISVSATGGIEDLEISAFKECTSLTTIDLSQVIIIPASCFEGCTSLKNVKSMENVQYFNNFAFFDSGLDTLSFGNNVKKIGNYVFKNTKLESVSLPVNNPSEGFGTNVFENCAKLTTVDFGGVTILPEYTFSGCVELTTLTNIEKVTHFKEKCFYSSRISEITFGSIVSEFGSNAFSLTQLSSVTLPNQIESFGIGVFEMCISLTEVKINMNLNIPNRTFYGDSKLEK</sequence>
<gene>
    <name evidence="2" type="ORF">EIN_466660</name>
</gene>
<dbReference type="OrthoDB" id="2013775at2759"/>
<dbReference type="InterPro" id="IPR026906">
    <property type="entry name" value="LRR_5"/>
</dbReference>
<dbReference type="InterPro" id="IPR053139">
    <property type="entry name" value="Surface_bspA-like"/>
</dbReference>
<evidence type="ECO:0000256" key="1">
    <source>
        <dbReference type="SAM" id="SignalP"/>
    </source>
</evidence>
<organism evidence="2 3">
    <name type="scientific">Entamoeba invadens IP1</name>
    <dbReference type="NCBI Taxonomy" id="370355"/>
    <lineage>
        <taxon>Eukaryota</taxon>
        <taxon>Amoebozoa</taxon>
        <taxon>Evosea</taxon>
        <taxon>Archamoebae</taxon>
        <taxon>Mastigamoebida</taxon>
        <taxon>Entamoebidae</taxon>
        <taxon>Entamoeba</taxon>
    </lineage>
</organism>
<dbReference type="GeneID" id="14882745"/>
<feature type="signal peptide" evidence="1">
    <location>
        <begin position="1"/>
        <end position="16"/>
    </location>
</feature>
<dbReference type="Gene3D" id="3.80.10.10">
    <property type="entry name" value="Ribonuclease Inhibitor"/>
    <property type="match status" value="2"/>
</dbReference>